<evidence type="ECO:0000313" key="1">
    <source>
        <dbReference type="EMBL" id="QCQ59083.1"/>
    </source>
</evidence>
<gene>
    <name evidence="1" type="ORF">Barba5S_gp005</name>
</gene>
<proteinExistence type="predicted"/>
<dbReference type="Proteomes" id="UP000300543">
    <property type="component" value="Segment"/>
</dbReference>
<name>A0A4P8MYE2_9CAUD</name>
<accession>A0A4P8MYE2</accession>
<organism evidence="1 2">
    <name type="scientific">Rheinheimera phage Barba5S</name>
    <dbReference type="NCBI Taxonomy" id="2849599"/>
    <lineage>
        <taxon>Viruses</taxon>
        <taxon>Duplodnaviria</taxon>
        <taxon>Heunggongvirae</taxon>
        <taxon>Uroviricota</taxon>
        <taxon>Caudoviricetes</taxon>
        <taxon>Barbavirus</taxon>
        <taxon>Barbavirus barba5S</taxon>
    </lineage>
</organism>
<sequence>MTNLHYLKKNHNGLALDNLLRNLINSPEKTKSQILSEWDVDRGNDWFINTRKELTEVYLDSNTEGENNE</sequence>
<dbReference type="EMBL" id="MK719710">
    <property type="protein sequence ID" value="QCQ59083.1"/>
    <property type="molecule type" value="Genomic_DNA"/>
</dbReference>
<reference evidence="1 2" key="1">
    <citation type="submission" date="2019-03" db="EMBL/GenBank/DDBJ databases">
        <title>Genomic and seasonal variations among aquatic phages infecting the Baltic Sea Gammaproteobacteria Rheinheimera sp. bal341.</title>
        <authorList>
            <person name="Nilsson E."/>
            <person name="Li K."/>
            <person name="Fridlund J."/>
            <person name="Sulcius S."/>
            <person name="Bunse C."/>
            <person name="Karlsson C.M.G."/>
            <person name="Lindh M."/>
            <person name="Lundin D."/>
            <person name="Pinhassi J."/>
            <person name="Holmfeldt K."/>
        </authorList>
    </citation>
    <scope>NUCLEOTIDE SEQUENCE [LARGE SCALE GENOMIC DNA]</scope>
</reference>
<protein>
    <submittedName>
        <fullName evidence="1">Uncharacterized protein</fullName>
    </submittedName>
</protein>
<evidence type="ECO:0000313" key="2">
    <source>
        <dbReference type="Proteomes" id="UP000300543"/>
    </source>
</evidence>
<keyword evidence="2" id="KW-1185">Reference proteome</keyword>